<organism evidence="7 8">
    <name type="scientific">Sinomonas terrae</name>
    <dbReference type="NCBI Taxonomy" id="2908838"/>
    <lineage>
        <taxon>Bacteria</taxon>
        <taxon>Bacillati</taxon>
        <taxon>Actinomycetota</taxon>
        <taxon>Actinomycetes</taxon>
        <taxon>Micrococcales</taxon>
        <taxon>Micrococcaceae</taxon>
        <taxon>Sinomonas</taxon>
    </lineage>
</organism>
<dbReference type="InterPro" id="IPR011545">
    <property type="entry name" value="DEAD/DEAH_box_helicase_dom"/>
</dbReference>
<keyword evidence="4" id="KW-0413">Isomerase</keyword>
<gene>
    <name evidence="7" type="ORF">L0M17_11970</name>
</gene>
<evidence type="ECO:0000259" key="6">
    <source>
        <dbReference type="PROSITE" id="PS51194"/>
    </source>
</evidence>
<keyword evidence="7" id="KW-0347">Helicase</keyword>
<accession>A0ABS9U1W0</accession>
<keyword evidence="2" id="KW-0067">ATP-binding</keyword>
<comment type="caution">
    <text evidence="7">The sequence shown here is derived from an EMBL/GenBank/DDBJ whole genome shotgun (WGS) entry which is preliminary data.</text>
</comment>
<dbReference type="PANTHER" id="PTHR13710:SF153">
    <property type="entry name" value="RECQ-LIKE DNA HELICASE BLM"/>
    <property type="match status" value="1"/>
</dbReference>
<dbReference type="SUPFAM" id="SSF52540">
    <property type="entry name" value="P-loop containing nucleoside triphosphate hydrolases"/>
    <property type="match status" value="1"/>
</dbReference>
<reference evidence="7 8" key="1">
    <citation type="submission" date="2022-03" db="EMBL/GenBank/DDBJ databases">
        <title>Sinomonas sp. isolated from a soil.</title>
        <authorList>
            <person name="Han J."/>
            <person name="Kim D.-U."/>
        </authorList>
    </citation>
    <scope>NUCLEOTIDE SEQUENCE [LARGE SCALE GENOMIC DNA]</scope>
    <source>
        <strain evidence="7 8">5-5</strain>
    </source>
</reference>
<keyword evidence="1" id="KW-0547">Nucleotide-binding</keyword>
<feature type="domain" description="Helicase C-terminal" evidence="6">
    <location>
        <begin position="208"/>
        <end position="364"/>
    </location>
</feature>
<dbReference type="GO" id="GO:0004386">
    <property type="term" value="F:helicase activity"/>
    <property type="evidence" value="ECO:0007669"/>
    <property type="project" value="UniProtKB-KW"/>
</dbReference>
<evidence type="ECO:0000313" key="8">
    <source>
        <dbReference type="Proteomes" id="UP001202922"/>
    </source>
</evidence>
<keyword evidence="7" id="KW-0378">Hydrolase</keyword>
<evidence type="ECO:0000256" key="4">
    <source>
        <dbReference type="ARBA" id="ARBA00023235"/>
    </source>
</evidence>
<dbReference type="Pfam" id="PF00270">
    <property type="entry name" value="DEAD"/>
    <property type="match status" value="1"/>
</dbReference>
<dbReference type="Pfam" id="PF00271">
    <property type="entry name" value="Helicase_C"/>
    <property type="match status" value="1"/>
</dbReference>
<evidence type="ECO:0000259" key="5">
    <source>
        <dbReference type="PROSITE" id="PS51192"/>
    </source>
</evidence>
<dbReference type="InterPro" id="IPR027417">
    <property type="entry name" value="P-loop_NTPase"/>
</dbReference>
<dbReference type="PROSITE" id="PS51194">
    <property type="entry name" value="HELICASE_CTER"/>
    <property type="match status" value="1"/>
</dbReference>
<evidence type="ECO:0000313" key="7">
    <source>
        <dbReference type="EMBL" id="MCH6470684.1"/>
    </source>
</evidence>
<dbReference type="InterPro" id="IPR014001">
    <property type="entry name" value="Helicase_ATP-bd"/>
</dbReference>
<keyword evidence="8" id="KW-1185">Reference proteome</keyword>
<dbReference type="EMBL" id="JAKZBV010000001">
    <property type="protein sequence ID" value="MCH6470684.1"/>
    <property type="molecule type" value="Genomic_DNA"/>
</dbReference>
<name>A0ABS9U1W0_9MICC</name>
<dbReference type="Gene3D" id="3.40.50.300">
    <property type="entry name" value="P-loop containing nucleotide triphosphate hydrolases"/>
    <property type="match status" value="2"/>
</dbReference>
<dbReference type="Proteomes" id="UP001202922">
    <property type="component" value="Unassembled WGS sequence"/>
</dbReference>
<dbReference type="PROSITE" id="PS51192">
    <property type="entry name" value="HELICASE_ATP_BIND_1"/>
    <property type="match status" value="1"/>
</dbReference>
<dbReference type="PANTHER" id="PTHR13710">
    <property type="entry name" value="DNA HELICASE RECQ FAMILY MEMBER"/>
    <property type="match status" value="1"/>
</dbReference>
<feature type="domain" description="Helicase ATP-binding" evidence="5">
    <location>
        <begin position="1"/>
        <end position="180"/>
    </location>
</feature>
<evidence type="ECO:0000256" key="1">
    <source>
        <dbReference type="ARBA" id="ARBA00022741"/>
    </source>
</evidence>
<dbReference type="NCBIfam" id="NF041063">
    <property type="entry name" value="DpdF"/>
    <property type="match status" value="1"/>
</dbReference>
<dbReference type="InterPro" id="IPR001650">
    <property type="entry name" value="Helicase_C-like"/>
</dbReference>
<sequence length="679" mass="74149">MVVVLPTGRGKTDVAWSRALLRATGVTIVVVPTVVLALDMERRTRAASAHQPHPLSPTDRYAYVGGLDDDTKRALRQAIRSGQQRILYTSPEGLMTGLRDAVLACAEAGLLRQFVVDEAHMVDQWGQDFRPEFLTMAGLHAQLLRKSPPNERPVTLLLSATLTGRQIDLLSRAFPSPNGTHVVWGSSLRTEPVYFCTRFDDVHARRDAVLEAVRRLPRPLVLYVSKVEDANAWCQILQDSGIRRVASVTGRSSEDDRRTVVQRWRGEDTDGALTATEYDVVVGTSAFGLGIDVSNVRTVIHACVPETIDRFYQEVGRSGRDGLPTVSFLATTAQDDVTAKQLNRVALIGSDKGWERWTALRDSAVLHPETGLRVNLRSLPGYLVEGFHRSAQWNVKSLTLMAQAGLIALSAAAAPPREPGEDETAWQRRREEFYEISRDVIDIAVLNGAGLEPAAFAAFMQRARDDIASGQDTALRAMNEVVAASGCVGSILARQYRAQLSYGILTTQPACRGCPSCRRSNASDPIDAFPVEPVPHLPVFDETGADPLRARKPGLFVWWSTDAEYHDLVPSLVAGLAVAGAAVFCGPDVALLAEAQRRVPSRPMLNDDGELLANYEGLITAILEPSAKAVPSDVRARYEKGLPTYVFGPESLAAPDKPQWKWRDVIDATISVRAALGSL</sequence>
<evidence type="ECO:0000256" key="2">
    <source>
        <dbReference type="ARBA" id="ARBA00022840"/>
    </source>
</evidence>
<protein>
    <submittedName>
        <fullName evidence="7">DEAD/DEAH box helicase</fullName>
    </submittedName>
</protein>
<proteinExistence type="predicted"/>
<keyword evidence="3" id="KW-0238">DNA-binding</keyword>
<evidence type="ECO:0000256" key="3">
    <source>
        <dbReference type="ARBA" id="ARBA00023125"/>
    </source>
</evidence>
<dbReference type="SMART" id="SM00490">
    <property type="entry name" value="HELICc"/>
    <property type="match status" value="1"/>
</dbReference>